<evidence type="ECO:0000256" key="4">
    <source>
        <dbReference type="ARBA" id="ARBA00022801"/>
    </source>
</evidence>
<dbReference type="SUPFAM" id="SSF52949">
    <property type="entry name" value="Macro domain-like"/>
    <property type="match status" value="1"/>
</dbReference>
<dbReference type="InterPro" id="IPR000819">
    <property type="entry name" value="Peptidase_M17_C"/>
</dbReference>
<keyword evidence="2 7" id="KW-0031">Aminopeptidase</keyword>
<dbReference type="Pfam" id="PF21337">
    <property type="entry name" value="Peptidase_M17_N_1"/>
    <property type="match status" value="1"/>
</dbReference>
<evidence type="ECO:0000256" key="1">
    <source>
        <dbReference type="ARBA" id="ARBA00009528"/>
    </source>
</evidence>
<evidence type="ECO:0000256" key="5">
    <source>
        <dbReference type="ARBA" id="ARBA00023211"/>
    </source>
</evidence>
<keyword evidence="8" id="KW-1185">Reference proteome</keyword>
<dbReference type="PANTHER" id="PTHR11963:SF20">
    <property type="entry name" value="PEPTIDASE B"/>
    <property type="match status" value="1"/>
</dbReference>
<dbReference type="PANTHER" id="PTHR11963">
    <property type="entry name" value="LEUCINE AMINOPEPTIDASE-RELATED"/>
    <property type="match status" value="1"/>
</dbReference>
<evidence type="ECO:0000256" key="3">
    <source>
        <dbReference type="ARBA" id="ARBA00022670"/>
    </source>
</evidence>
<dbReference type="CDD" id="cd00433">
    <property type="entry name" value="Peptidase_M17"/>
    <property type="match status" value="1"/>
</dbReference>
<evidence type="ECO:0000313" key="7">
    <source>
        <dbReference type="EMBL" id="AVQ03497.1"/>
    </source>
</evidence>
<dbReference type="Gene3D" id="3.40.630.10">
    <property type="entry name" value="Zn peptidases"/>
    <property type="match status" value="1"/>
</dbReference>
<keyword evidence="5" id="KW-0464">Manganese</keyword>
<dbReference type="GO" id="GO:0004177">
    <property type="term" value="F:aminopeptidase activity"/>
    <property type="evidence" value="ECO:0007669"/>
    <property type="project" value="UniProtKB-KW"/>
</dbReference>
<dbReference type="PROSITE" id="PS00631">
    <property type="entry name" value="CYTOSOL_AP"/>
    <property type="match status" value="1"/>
</dbReference>
<dbReference type="Pfam" id="PF00883">
    <property type="entry name" value="Peptidase_M17"/>
    <property type="match status" value="1"/>
</dbReference>
<dbReference type="EMBL" id="CP027850">
    <property type="protein sequence ID" value="AVQ03497.1"/>
    <property type="molecule type" value="Genomic_DNA"/>
</dbReference>
<protein>
    <submittedName>
        <fullName evidence="7">Aminopeptidase</fullName>
    </submittedName>
</protein>
<dbReference type="InterPro" id="IPR011356">
    <property type="entry name" value="Leucine_aapep/pepB"/>
</dbReference>
<name>A0ABN5IXC8_9CAUL</name>
<dbReference type="InterPro" id="IPR043472">
    <property type="entry name" value="Macro_dom-like"/>
</dbReference>
<keyword evidence="3" id="KW-0645">Protease</keyword>
<evidence type="ECO:0000259" key="6">
    <source>
        <dbReference type="PROSITE" id="PS00631"/>
    </source>
</evidence>
<comment type="similarity">
    <text evidence="1">Belongs to the peptidase M17 family.</text>
</comment>
<gene>
    <name evidence="7" type="ORF">B7G68_17590</name>
</gene>
<dbReference type="Proteomes" id="UP000240527">
    <property type="component" value="Chromosome"/>
</dbReference>
<organism evidence="7 8">
    <name type="scientific">Caulobacter segnis</name>
    <dbReference type="NCBI Taxonomy" id="88688"/>
    <lineage>
        <taxon>Bacteria</taxon>
        <taxon>Pseudomonadati</taxon>
        <taxon>Pseudomonadota</taxon>
        <taxon>Alphaproteobacteria</taxon>
        <taxon>Caulobacterales</taxon>
        <taxon>Caulobacteraceae</taxon>
        <taxon>Caulobacter</taxon>
    </lineage>
</organism>
<reference evidence="7 8" key="1">
    <citation type="journal article" date="2015" name="Biotechnol. Bioeng.">
        <title>Genome sequence and phenotypic characterization of Caulobacter segnis.</title>
        <authorList>
            <person name="Patel S."/>
            <person name="Fletcher B."/>
            <person name="Scott D.C."/>
            <person name="Ely B."/>
        </authorList>
    </citation>
    <scope>NUCLEOTIDE SEQUENCE [LARGE SCALE GENOMIC DNA]</scope>
    <source>
        <strain evidence="7 8">TK0059</strain>
    </source>
</reference>
<dbReference type="SUPFAM" id="SSF53187">
    <property type="entry name" value="Zn-dependent exopeptidases"/>
    <property type="match status" value="1"/>
</dbReference>
<dbReference type="InterPro" id="IPR048816">
    <property type="entry name" value="Peptidase_M17_N_1"/>
</dbReference>
<evidence type="ECO:0000313" key="8">
    <source>
        <dbReference type="Proteomes" id="UP000240527"/>
    </source>
</evidence>
<feature type="domain" description="Cytosol aminopeptidase" evidence="6">
    <location>
        <begin position="311"/>
        <end position="318"/>
    </location>
</feature>
<keyword evidence="4" id="KW-0378">Hydrolase</keyword>
<dbReference type="Gene3D" id="3.40.220.10">
    <property type="entry name" value="Leucine Aminopeptidase, subunit E, domain 1"/>
    <property type="match status" value="1"/>
</dbReference>
<dbReference type="PRINTS" id="PR00481">
    <property type="entry name" value="LAMNOPPTDASE"/>
</dbReference>
<proteinExistence type="inferred from homology"/>
<evidence type="ECO:0000256" key="2">
    <source>
        <dbReference type="ARBA" id="ARBA00022438"/>
    </source>
</evidence>
<sequence length="468" mass="49005">MSDATHPILSQAEGAVPVHPVAEGEVEAFLARKRGPVRTFATANKFSGKLGQVLAVPGASGAVEQVLLGLGSGRVDPSLLRTLAGKLPAGDYALSKLPKGIDAEQAALAFALGTYRFDRYKKHGEPIARLVAPKGVDAAAVTAMAHACALARDMVNTPANDMGPLQIETIAGEIAQKYGATLSVVRGDDLLKENYPAVHAVGRAAVASRAPRMIEVTWGDPSHPVLALVGKGVVFDTGGLDIKPSSGMRLMKKDMGGAAHALALGRMVMEAGLPVRLVILTPVVENAIAGDAMRPGDVLATRAGLSVEVGNTDAEGRLILADALTRAAELKPALTLDFATLTGAARIAMGPFVIPFWTSDDKLAGQIETASKAVADPLWRLPLTDAYREALDSDIADLKNDPDGWAQAGATTAALFLQRFAPSGDDVGPWAHFDVFAWNPKGRPGYPVGAEVQAIRAVFAMLRARFAR</sequence>
<accession>A0ABN5IXC8</accession>
<dbReference type="RefSeq" id="WP_013080512.1">
    <property type="nucleotide sequence ID" value="NZ_CP027850.1"/>
</dbReference>